<dbReference type="Proteomes" id="UP001196413">
    <property type="component" value="Unassembled WGS sequence"/>
</dbReference>
<dbReference type="AlphaFoldDB" id="A0AAD5MAD4"/>
<organism evidence="1 2">
    <name type="scientific">Parelaphostrongylus tenuis</name>
    <name type="common">Meningeal worm</name>
    <dbReference type="NCBI Taxonomy" id="148309"/>
    <lineage>
        <taxon>Eukaryota</taxon>
        <taxon>Metazoa</taxon>
        <taxon>Ecdysozoa</taxon>
        <taxon>Nematoda</taxon>
        <taxon>Chromadorea</taxon>
        <taxon>Rhabditida</taxon>
        <taxon>Rhabditina</taxon>
        <taxon>Rhabditomorpha</taxon>
        <taxon>Strongyloidea</taxon>
        <taxon>Metastrongylidae</taxon>
        <taxon>Parelaphostrongylus</taxon>
    </lineage>
</organism>
<evidence type="ECO:0000313" key="2">
    <source>
        <dbReference type="Proteomes" id="UP001196413"/>
    </source>
</evidence>
<protein>
    <submittedName>
        <fullName evidence="1">Uncharacterized protein</fullName>
    </submittedName>
</protein>
<gene>
    <name evidence="1" type="ORF">KIN20_008907</name>
</gene>
<keyword evidence="2" id="KW-1185">Reference proteome</keyword>
<comment type="caution">
    <text evidence="1">The sequence shown here is derived from an EMBL/GenBank/DDBJ whole genome shotgun (WGS) entry which is preliminary data.</text>
</comment>
<evidence type="ECO:0000313" key="1">
    <source>
        <dbReference type="EMBL" id="KAJ1352533.1"/>
    </source>
</evidence>
<name>A0AAD5MAD4_PARTN</name>
<sequence length="122" mass="13934">MRKARDVVMQWLSVCTVISRELPASICLQLFYMLTFDGLEKKTRLQREKDQIGKAIEAIDKVLSDACSAPLVLDVDKRVDRMACATEGDCENKPKPGPSERFPLRALFNRSAMDLRNERMQD</sequence>
<accession>A0AAD5MAD4</accession>
<dbReference type="EMBL" id="JAHQIW010001440">
    <property type="protein sequence ID" value="KAJ1352533.1"/>
    <property type="molecule type" value="Genomic_DNA"/>
</dbReference>
<reference evidence="1" key="1">
    <citation type="submission" date="2021-06" db="EMBL/GenBank/DDBJ databases">
        <title>Parelaphostrongylus tenuis whole genome reference sequence.</title>
        <authorList>
            <person name="Garwood T.J."/>
            <person name="Larsen P.A."/>
            <person name="Fountain-Jones N.M."/>
            <person name="Garbe J.R."/>
            <person name="Macchietto M.G."/>
            <person name="Kania S.A."/>
            <person name="Gerhold R.W."/>
            <person name="Richards J.E."/>
            <person name="Wolf T.M."/>
        </authorList>
    </citation>
    <scope>NUCLEOTIDE SEQUENCE</scope>
    <source>
        <strain evidence="1">MNPRO001-30</strain>
        <tissue evidence="1">Meninges</tissue>
    </source>
</reference>
<proteinExistence type="predicted"/>